<evidence type="ECO:0000313" key="3">
    <source>
        <dbReference type="EMBL" id="KAJ6441813.1"/>
    </source>
</evidence>
<reference evidence="3" key="1">
    <citation type="submission" date="2023-01" db="EMBL/GenBank/DDBJ databases">
        <title>The growth and conidiation of Purpureocillium lavendulum are regulated by nitrogen source and histone H3K14 acetylation.</title>
        <authorList>
            <person name="Tang P."/>
            <person name="Han J."/>
            <person name="Zhang C."/>
            <person name="Tang P."/>
            <person name="Qi F."/>
            <person name="Zhang K."/>
            <person name="Liang L."/>
        </authorList>
    </citation>
    <scope>NUCLEOTIDE SEQUENCE</scope>
    <source>
        <strain evidence="3">YMF1.00683</strain>
    </source>
</reference>
<feature type="compositionally biased region" description="Low complexity" evidence="1">
    <location>
        <begin position="162"/>
        <end position="187"/>
    </location>
</feature>
<protein>
    <submittedName>
        <fullName evidence="3">Uncharacterized protein</fullName>
    </submittedName>
</protein>
<name>A0AB34FSJ1_9HYPO</name>
<accession>A0AB34FSJ1</accession>
<organism evidence="3 4">
    <name type="scientific">Purpureocillium lavendulum</name>
    <dbReference type="NCBI Taxonomy" id="1247861"/>
    <lineage>
        <taxon>Eukaryota</taxon>
        <taxon>Fungi</taxon>
        <taxon>Dikarya</taxon>
        <taxon>Ascomycota</taxon>
        <taxon>Pezizomycotina</taxon>
        <taxon>Sordariomycetes</taxon>
        <taxon>Hypocreomycetidae</taxon>
        <taxon>Hypocreales</taxon>
        <taxon>Ophiocordycipitaceae</taxon>
        <taxon>Purpureocillium</taxon>
    </lineage>
</organism>
<feature type="compositionally biased region" description="Basic and acidic residues" evidence="1">
    <location>
        <begin position="238"/>
        <end position="291"/>
    </location>
</feature>
<feature type="compositionally biased region" description="Basic and acidic residues" evidence="1">
    <location>
        <begin position="218"/>
        <end position="229"/>
    </location>
</feature>
<feature type="region of interest" description="Disordered" evidence="1">
    <location>
        <begin position="152"/>
        <end position="340"/>
    </location>
</feature>
<keyword evidence="2" id="KW-0812">Transmembrane</keyword>
<keyword evidence="2" id="KW-1133">Transmembrane helix</keyword>
<sequence length="340" mass="36703">MTFRAFTAFTTFLQPVRHGPWTNKTKAQGTDVFDSKPLPCLFPLSLSTRYTKINNMISLPLNMVINNLLLASYHQNHRRMTQPTRQNNSTFYFNMAIGVPAFITKFFRALPRLCLCPRRTERLRDLSVAAIIGGLVGALLANLIMSRLGARGKGAQNSGDVSPMSPNGNGSSGRASSGGAKGSSTKGRSVKDGGFWGDSVKSSATKSGNSGETSARSDFFKPDKSKGEGIRSGSVKEGALKDGSARDAPLKSGSIKEERARGDSTRDSISKDDRVRGDSMRDGSVRGDSVRGDSVSSSRSKTDGERRSSVAQDNQRQQPLDGKEAHQQAIARPATRRRAL</sequence>
<feature type="transmembrane region" description="Helical" evidence="2">
    <location>
        <begin position="127"/>
        <end position="145"/>
    </location>
</feature>
<dbReference type="AlphaFoldDB" id="A0AB34FSJ1"/>
<evidence type="ECO:0000313" key="4">
    <source>
        <dbReference type="Proteomes" id="UP001163105"/>
    </source>
</evidence>
<feature type="compositionally biased region" description="Polar residues" evidence="1">
    <location>
        <begin position="309"/>
        <end position="318"/>
    </location>
</feature>
<gene>
    <name evidence="3" type="ORF">O9K51_05364</name>
</gene>
<evidence type="ECO:0000256" key="2">
    <source>
        <dbReference type="SAM" id="Phobius"/>
    </source>
</evidence>
<feature type="compositionally biased region" description="Polar residues" evidence="1">
    <location>
        <begin position="200"/>
        <end position="216"/>
    </location>
</feature>
<dbReference type="Proteomes" id="UP001163105">
    <property type="component" value="Unassembled WGS sequence"/>
</dbReference>
<keyword evidence="2" id="KW-0472">Membrane</keyword>
<feature type="transmembrane region" description="Helical" evidence="2">
    <location>
        <begin position="91"/>
        <end position="107"/>
    </location>
</feature>
<comment type="caution">
    <text evidence="3">The sequence shown here is derived from an EMBL/GenBank/DDBJ whole genome shotgun (WGS) entry which is preliminary data.</text>
</comment>
<dbReference type="EMBL" id="JAQHRD010000004">
    <property type="protein sequence ID" value="KAJ6441813.1"/>
    <property type="molecule type" value="Genomic_DNA"/>
</dbReference>
<evidence type="ECO:0000256" key="1">
    <source>
        <dbReference type="SAM" id="MobiDB-lite"/>
    </source>
</evidence>
<proteinExistence type="predicted"/>
<keyword evidence="4" id="KW-1185">Reference proteome</keyword>